<reference evidence="1" key="1">
    <citation type="submission" date="2021-01" db="EMBL/GenBank/DDBJ databases">
        <authorList>
            <consortium name="Genoscope - CEA"/>
            <person name="William W."/>
        </authorList>
    </citation>
    <scope>NUCLEOTIDE SEQUENCE</scope>
</reference>
<name>A0A8S1YKJ3_PAROT</name>
<dbReference type="EMBL" id="CAJJDP010000179">
    <property type="protein sequence ID" value="CAD8214369.1"/>
    <property type="molecule type" value="Genomic_DNA"/>
</dbReference>
<dbReference type="AlphaFoldDB" id="A0A8S1YKJ3"/>
<organism evidence="1 2">
    <name type="scientific">Paramecium octaurelia</name>
    <dbReference type="NCBI Taxonomy" id="43137"/>
    <lineage>
        <taxon>Eukaryota</taxon>
        <taxon>Sar</taxon>
        <taxon>Alveolata</taxon>
        <taxon>Ciliophora</taxon>
        <taxon>Intramacronucleata</taxon>
        <taxon>Oligohymenophorea</taxon>
        <taxon>Peniculida</taxon>
        <taxon>Parameciidae</taxon>
        <taxon>Paramecium</taxon>
    </lineage>
</organism>
<proteinExistence type="predicted"/>
<comment type="caution">
    <text evidence="1">The sequence shown here is derived from an EMBL/GenBank/DDBJ whole genome shotgun (WGS) entry which is preliminary data.</text>
</comment>
<gene>
    <name evidence="1" type="ORF">POCTA_138.1.T1750014</name>
</gene>
<evidence type="ECO:0000313" key="2">
    <source>
        <dbReference type="Proteomes" id="UP000683925"/>
    </source>
</evidence>
<dbReference type="Proteomes" id="UP000683925">
    <property type="component" value="Unassembled WGS sequence"/>
</dbReference>
<accession>A0A8S1YKJ3</accession>
<sequence length="74" mass="8840">MESRNHSNSQLAIQQLWMLFWKIKQILLSNLHKNKPNDTQAIVWTFDTPNNDDIHFCINMLSSGNRVEIRDNWE</sequence>
<evidence type="ECO:0000313" key="1">
    <source>
        <dbReference type="EMBL" id="CAD8214369.1"/>
    </source>
</evidence>
<keyword evidence="2" id="KW-1185">Reference proteome</keyword>
<protein>
    <submittedName>
        <fullName evidence="1">Uncharacterized protein</fullName>
    </submittedName>
</protein>